<evidence type="ECO:0000313" key="2">
    <source>
        <dbReference type="EMBL" id="EPS25344.1"/>
    </source>
</evidence>
<dbReference type="EMBL" id="KB644408">
    <property type="protein sequence ID" value="EPS25344.1"/>
    <property type="molecule type" value="Genomic_DNA"/>
</dbReference>
<dbReference type="Proteomes" id="UP000019376">
    <property type="component" value="Unassembled WGS sequence"/>
</dbReference>
<accession>S7Z5H3</accession>
<gene>
    <name evidence="2" type="ORF">PDE_00277</name>
</gene>
<dbReference type="HOGENOM" id="CLU_2850415_0_0_1"/>
<organism evidence="2 3">
    <name type="scientific">Penicillium oxalicum (strain 114-2 / CGMCC 5302)</name>
    <name type="common">Penicillium decumbens</name>
    <dbReference type="NCBI Taxonomy" id="933388"/>
    <lineage>
        <taxon>Eukaryota</taxon>
        <taxon>Fungi</taxon>
        <taxon>Dikarya</taxon>
        <taxon>Ascomycota</taxon>
        <taxon>Pezizomycotina</taxon>
        <taxon>Eurotiomycetes</taxon>
        <taxon>Eurotiomycetidae</taxon>
        <taxon>Eurotiales</taxon>
        <taxon>Aspergillaceae</taxon>
        <taxon>Penicillium</taxon>
    </lineage>
</organism>
<sequence length="65" mass="6941">MGEKPSRHMTAAGPSKHLERANSLKGTCDPLARSSLTCDTDPLALRDRSADLGIEVNLDTAIAYT</sequence>
<evidence type="ECO:0000256" key="1">
    <source>
        <dbReference type="SAM" id="MobiDB-lite"/>
    </source>
</evidence>
<reference evidence="2 3" key="1">
    <citation type="journal article" date="2013" name="PLoS ONE">
        <title>Genomic and secretomic analyses reveal unique features of the lignocellulolytic enzyme system of Penicillium decumbens.</title>
        <authorList>
            <person name="Liu G."/>
            <person name="Zhang L."/>
            <person name="Wei X."/>
            <person name="Zou G."/>
            <person name="Qin Y."/>
            <person name="Ma L."/>
            <person name="Li J."/>
            <person name="Zheng H."/>
            <person name="Wang S."/>
            <person name="Wang C."/>
            <person name="Xun L."/>
            <person name="Zhao G.-P."/>
            <person name="Zhou Z."/>
            <person name="Qu Y."/>
        </authorList>
    </citation>
    <scope>NUCLEOTIDE SEQUENCE [LARGE SCALE GENOMIC DNA]</scope>
    <source>
        <strain evidence="3">114-2 / CGMCC 5302</strain>
    </source>
</reference>
<proteinExistence type="predicted"/>
<protein>
    <submittedName>
        <fullName evidence="2">Uncharacterized protein</fullName>
    </submittedName>
</protein>
<dbReference type="AlphaFoldDB" id="S7Z5H3"/>
<keyword evidence="3" id="KW-1185">Reference proteome</keyword>
<feature type="region of interest" description="Disordered" evidence="1">
    <location>
        <begin position="1"/>
        <end position="21"/>
    </location>
</feature>
<name>S7Z5H3_PENO1</name>
<evidence type="ECO:0000313" key="3">
    <source>
        <dbReference type="Proteomes" id="UP000019376"/>
    </source>
</evidence>